<keyword evidence="2" id="KW-0378">Hydrolase</keyword>
<keyword evidence="1" id="KW-0645">Protease</keyword>
<dbReference type="GO" id="GO:0008233">
    <property type="term" value="F:peptidase activity"/>
    <property type="evidence" value="ECO:0007669"/>
    <property type="project" value="UniProtKB-KW"/>
</dbReference>
<sequence>MKRLLLLLLPLLLEAAPAARAQTAPAPTAAADPSRITLVIHGGAGTITRQNMTPEKERAYTEALNQALQAGYTVLQRGGTALDAVEATVRVMEDSPLFNAGKGAVFTHDGRNELDAAVMDGQTLKAGAVAGVTVVRNPISAARAVMEKSEHVLLTGTGAEQFAREKGLTIVEPGYFYTEARYQQLQKALASEKGAVPDQLNTPTKTTPAAPVPTKTKTKTKAGKPQGYAEPPIFTEGRKYGTVGAVALDQYGNLAAATSTGGMTNKRYGRVGDAPIIGAGTYADNQTCAVSCTGWGEYFIRVGVARDVAARMEYGRQPLAAAAQATLDKVAQLGGDGGLIGLDRQGNITMPFNSEGMYRGYIKANGQTEVLIYK</sequence>
<dbReference type="CDD" id="cd04701">
    <property type="entry name" value="Asparaginase_2"/>
    <property type="match status" value="1"/>
</dbReference>
<protein>
    <recommendedName>
        <fullName evidence="4">Isoaspartyl peptidase</fullName>
    </recommendedName>
</protein>
<reference evidence="10 11" key="1">
    <citation type="submission" date="2018-12" db="EMBL/GenBank/DDBJ databases">
        <title>Hymenobacter gummosus sp. nov., isolated from a spring.</title>
        <authorList>
            <person name="Nie L."/>
        </authorList>
    </citation>
    <scope>NUCLEOTIDE SEQUENCE [LARGE SCALE GENOMIC DNA]</scope>
    <source>
        <strain evidence="10 11">KCTC 52166</strain>
    </source>
</reference>
<feature type="site" description="Cleavage; by autolysis" evidence="7">
    <location>
        <begin position="241"/>
        <end position="242"/>
    </location>
</feature>
<proteinExistence type="predicted"/>
<dbReference type="PANTHER" id="PTHR10188">
    <property type="entry name" value="L-ASPARAGINASE"/>
    <property type="match status" value="1"/>
</dbReference>
<keyword evidence="3" id="KW-0068">Autocatalytic cleavage</keyword>
<feature type="binding site" evidence="6">
    <location>
        <begin position="293"/>
        <end position="296"/>
    </location>
    <ligand>
        <name>substrate</name>
    </ligand>
</feature>
<dbReference type="AlphaFoldDB" id="A0A3S0HNY3"/>
<dbReference type="Pfam" id="PF01112">
    <property type="entry name" value="Asparaginase_2"/>
    <property type="match status" value="1"/>
</dbReference>
<evidence type="ECO:0000256" key="9">
    <source>
        <dbReference type="SAM" id="SignalP"/>
    </source>
</evidence>
<dbReference type="OrthoDB" id="9780217at2"/>
<dbReference type="InterPro" id="IPR029055">
    <property type="entry name" value="Ntn_hydrolases_N"/>
</dbReference>
<comment type="caution">
    <text evidence="10">The sequence shown here is derived from an EMBL/GenBank/DDBJ whole genome shotgun (WGS) entry which is preliminary data.</text>
</comment>
<evidence type="ECO:0000256" key="5">
    <source>
        <dbReference type="PIRSR" id="PIRSR600246-1"/>
    </source>
</evidence>
<dbReference type="SUPFAM" id="SSF56235">
    <property type="entry name" value="N-terminal nucleophile aminohydrolases (Ntn hydrolases)"/>
    <property type="match status" value="1"/>
</dbReference>
<dbReference type="Gene3D" id="3.60.20.30">
    <property type="entry name" value="(Glycosyl)asparaginase"/>
    <property type="match status" value="1"/>
</dbReference>
<feature type="compositionally biased region" description="Low complexity" evidence="8">
    <location>
        <begin position="202"/>
        <end position="215"/>
    </location>
</feature>
<evidence type="ECO:0000256" key="3">
    <source>
        <dbReference type="ARBA" id="ARBA00022813"/>
    </source>
</evidence>
<dbReference type="RefSeq" id="WP_126693323.1">
    <property type="nucleotide sequence ID" value="NZ_RXOF01000005.1"/>
</dbReference>
<dbReference type="GO" id="GO:0016811">
    <property type="term" value="F:hydrolase activity, acting on carbon-nitrogen (but not peptide) bonds, in linear amides"/>
    <property type="evidence" value="ECO:0007669"/>
    <property type="project" value="UniProtKB-ARBA"/>
</dbReference>
<evidence type="ECO:0000313" key="10">
    <source>
        <dbReference type="EMBL" id="RTQ50274.1"/>
    </source>
</evidence>
<evidence type="ECO:0000256" key="2">
    <source>
        <dbReference type="ARBA" id="ARBA00022801"/>
    </source>
</evidence>
<dbReference type="GO" id="GO:0006508">
    <property type="term" value="P:proteolysis"/>
    <property type="evidence" value="ECO:0007669"/>
    <property type="project" value="UniProtKB-KW"/>
</dbReference>
<evidence type="ECO:0000256" key="4">
    <source>
        <dbReference type="ARBA" id="ARBA00069124"/>
    </source>
</evidence>
<keyword evidence="9" id="KW-0732">Signal</keyword>
<feature type="chain" id="PRO_5018717144" description="Isoaspartyl peptidase" evidence="9">
    <location>
        <begin position="22"/>
        <end position="374"/>
    </location>
</feature>
<feature type="binding site" evidence="6">
    <location>
        <begin position="270"/>
        <end position="273"/>
    </location>
    <ligand>
        <name>substrate</name>
    </ligand>
</feature>
<keyword evidence="11" id="KW-1185">Reference proteome</keyword>
<accession>A0A3S0HNY3</accession>
<name>A0A3S0HNY3_9BACT</name>
<dbReference type="PANTHER" id="PTHR10188:SF6">
    <property type="entry name" value="N(4)-(BETA-N-ACETYLGLUCOSAMINYL)-L-ASPARAGINASE"/>
    <property type="match status" value="1"/>
</dbReference>
<dbReference type="InterPro" id="IPR000246">
    <property type="entry name" value="Peptidase_T2"/>
</dbReference>
<dbReference type="FunFam" id="3.60.20.30:FF:000001">
    <property type="entry name" value="Isoaspartyl peptidase/L-asparaginase"/>
    <property type="match status" value="1"/>
</dbReference>
<evidence type="ECO:0000256" key="1">
    <source>
        <dbReference type="ARBA" id="ARBA00022670"/>
    </source>
</evidence>
<feature type="active site" description="Nucleophile" evidence="5">
    <location>
        <position position="242"/>
    </location>
</feature>
<dbReference type="EMBL" id="RXOF01000005">
    <property type="protein sequence ID" value="RTQ50274.1"/>
    <property type="molecule type" value="Genomic_DNA"/>
</dbReference>
<organism evidence="10 11">
    <name type="scientific">Hymenobacter gummosus</name>
    <dbReference type="NCBI Taxonomy" id="1776032"/>
    <lineage>
        <taxon>Bacteria</taxon>
        <taxon>Pseudomonadati</taxon>
        <taxon>Bacteroidota</taxon>
        <taxon>Cytophagia</taxon>
        <taxon>Cytophagales</taxon>
        <taxon>Hymenobacteraceae</taxon>
        <taxon>Hymenobacter</taxon>
    </lineage>
</organism>
<gene>
    <name evidence="10" type="ORF">EJV47_11650</name>
</gene>
<evidence type="ECO:0000256" key="7">
    <source>
        <dbReference type="PIRSR" id="PIRSR600246-3"/>
    </source>
</evidence>
<evidence type="ECO:0000313" key="11">
    <source>
        <dbReference type="Proteomes" id="UP000282184"/>
    </source>
</evidence>
<dbReference type="Proteomes" id="UP000282184">
    <property type="component" value="Unassembled WGS sequence"/>
</dbReference>
<evidence type="ECO:0000256" key="8">
    <source>
        <dbReference type="SAM" id="MobiDB-lite"/>
    </source>
</evidence>
<evidence type="ECO:0000256" key="6">
    <source>
        <dbReference type="PIRSR" id="PIRSR600246-2"/>
    </source>
</evidence>
<feature type="signal peptide" evidence="9">
    <location>
        <begin position="1"/>
        <end position="21"/>
    </location>
</feature>
<feature type="region of interest" description="Disordered" evidence="8">
    <location>
        <begin position="194"/>
        <end position="233"/>
    </location>
</feature>